<dbReference type="Pfam" id="PF04677">
    <property type="entry name" value="CwfJ_C_1"/>
    <property type="match status" value="1"/>
</dbReference>
<evidence type="ECO:0000259" key="3">
    <source>
        <dbReference type="Pfam" id="PF04677"/>
    </source>
</evidence>
<organism evidence="4 5">
    <name type="scientific">Pyrrhoderma noxium</name>
    <dbReference type="NCBI Taxonomy" id="2282107"/>
    <lineage>
        <taxon>Eukaryota</taxon>
        <taxon>Fungi</taxon>
        <taxon>Dikarya</taxon>
        <taxon>Basidiomycota</taxon>
        <taxon>Agaricomycotina</taxon>
        <taxon>Agaricomycetes</taxon>
        <taxon>Hymenochaetales</taxon>
        <taxon>Hymenochaetaceae</taxon>
        <taxon>Pyrrhoderma</taxon>
    </lineage>
</organism>
<feature type="compositionally biased region" description="Basic residues" evidence="2">
    <location>
        <begin position="26"/>
        <end position="45"/>
    </location>
</feature>
<dbReference type="AlphaFoldDB" id="A0A286UCF1"/>
<feature type="compositionally biased region" description="Basic and acidic residues" evidence="2">
    <location>
        <begin position="172"/>
        <end position="186"/>
    </location>
</feature>
<dbReference type="STRING" id="2282107.A0A286UCF1"/>
<feature type="compositionally biased region" description="Low complexity" evidence="2">
    <location>
        <begin position="300"/>
        <end position="316"/>
    </location>
</feature>
<dbReference type="PANTHER" id="PTHR12072">
    <property type="entry name" value="CWF19, CELL CYCLE CONTROL PROTEIN"/>
    <property type="match status" value="1"/>
</dbReference>
<gene>
    <name evidence="4" type="ORF">PNOK_0734500</name>
</gene>
<dbReference type="GO" id="GO:0071014">
    <property type="term" value="C:post-mRNA release spliceosomal complex"/>
    <property type="evidence" value="ECO:0007669"/>
    <property type="project" value="TreeGrafter"/>
</dbReference>
<feature type="compositionally biased region" description="Basic and acidic residues" evidence="2">
    <location>
        <begin position="402"/>
        <end position="416"/>
    </location>
</feature>
<feature type="domain" description="Cwf19-like C-terminal" evidence="3">
    <location>
        <begin position="568"/>
        <end position="667"/>
    </location>
</feature>
<dbReference type="InterPro" id="IPR040194">
    <property type="entry name" value="Cwf19-like"/>
</dbReference>
<feature type="compositionally biased region" description="Basic and acidic residues" evidence="2">
    <location>
        <begin position="226"/>
        <end position="243"/>
    </location>
</feature>
<accession>A0A286UCF1</accession>
<evidence type="ECO:0000313" key="4">
    <source>
        <dbReference type="EMBL" id="PAV17281.1"/>
    </source>
</evidence>
<comment type="caution">
    <text evidence="4">The sequence shown here is derived from an EMBL/GenBank/DDBJ whole genome shotgun (WGS) entry which is preliminary data.</text>
</comment>
<dbReference type="InterPro" id="IPR006768">
    <property type="entry name" value="Cwf19-like_C_dom-1"/>
</dbReference>
<dbReference type="Proteomes" id="UP000217199">
    <property type="component" value="Unassembled WGS sequence"/>
</dbReference>
<proteinExistence type="inferred from homology"/>
<sequence>MSGDHAHRSSKHKRHHKKPEDDENRSKKRHKHEKEHDRKRKHDKKLKIVDDDPDEDMWVEKNIDMSGEHPVATDIPTGESLKLKTSVEVSKDAPPLPPSLPAESKLVRDEWMLLPPSAASSSRPEPSSSKLQIPTGSESLTEDYGEPAENLRNMSGGVDFFSGLGTERKKKPKEDKPDPEKLKVSSRELNTNLVQGIPLDQYAHSAPKPATPGGPGSNWRMMKLRRVYEQAEEEGKPVEDVALERYGSLEAFEEAKEERRIIDEREGRRGSRGKDRERGRESDRKPRGGGGDRDQERYMFNNTGSSGGSTRSSSFRRPGESAPSTPSPNQGYSGTPLTGNKRVDALRAPPKGSPLSLSHTPVPTVMTPLAPASLGGKRPLNTEELNRLQAKALRAKLMGSPDAEKLQKEYEEEQRRATGGYVGQSDDKDDEGGRRGSSTRTRVEVLPTLDVRGRLYDVGSGKDDGQPSTTASGNRKKKEEKFETRDPKTSELVRYNADDDDLTLGEMLRQERFGAGMADQKNLDAELAAAITRDGKFEEDLEYMDDNAERLGRKKMRSDAMKRQFAINDYKKTQKVLASCQFCYGEDDSPPKAPVIAMATRCYLSCTLNQELVDGHCLIVPIQHHLTTLEGDDDLWDEIRNFMKCLIRMYASDDDDKGVLFYETVISLRWQAHTGEKGYGHVIEGRRGGEAREVWGWMRRREMRIRGVSFRSTLQLRL</sequence>
<evidence type="ECO:0000256" key="2">
    <source>
        <dbReference type="SAM" id="MobiDB-lite"/>
    </source>
</evidence>
<feature type="compositionally biased region" description="Low complexity" evidence="2">
    <location>
        <begin position="115"/>
        <end position="129"/>
    </location>
</feature>
<evidence type="ECO:0000313" key="5">
    <source>
        <dbReference type="Proteomes" id="UP000217199"/>
    </source>
</evidence>
<feature type="compositionally biased region" description="Polar residues" evidence="2">
    <location>
        <begin position="322"/>
        <end position="338"/>
    </location>
</feature>
<feature type="compositionally biased region" description="Basic and acidic residues" evidence="2">
    <location>
        <begin position="477"/>
        <end position="491"/>
    </location>
</feature>
<feature type="region of interest" description="Disordered" evidence="2">
    <location>
        <begin position="1"/>
        <end position="383"/>
    </location>
</feature>
<feature type="compositionally biased region" description="Basic and acidic residues" evidence="2">
    <location>
        <begin position="253"/>
        <end position="297"/>
    </location>
</feature>
<feature type="compositionally biased region" description="Basic residues" evidence="2">
    <location>
        <begin position="8"/>
        <end position="17"/>
    </location>
</feature>
<dbReference type="InParanoid" id="A0A286UCF1"/>
<dbReference type="FunCoup" id="A0A286UCF1">
    <property type="interactions" value="100"/>
</dbReference>
<feature type="compositionally biased region" description="Polar residues" evidence="2">
    <location>
        <begin position="130"/>
        <end position="139"/>
    </location>
</feature>
<dbReference type="PANTHER" id="PTHR12072:SF5">
    <property type="entry name" value="CWF19-LIKE PROTEIN 2"/>
    <property type="match status" value="1"/>
</dbReference>
<reference evidence="4 5" key="1">
    <citation type="journal article" date="2017" name="Mol. Ecol.">
        <title>Comparative and population genomic landscape of Phellinus noxius: A hypervariable fungus causing root rot in trees.</title>
        <authorList>
            <person name="Chung C.L."/>
            <person name="Lee T.J."/>
            <person name="Akiba M."/>
            <person name="Lee H.H."/>
            <person name="Kuo T.H."/>
            <person name="Liu D."/>
            <person name="Ke H.M."/>
            <person name="Yokoi T."/>
            <person name="Roa M.B."/>
            <person name="Lu M.J."/>
            <person name="Chang Y.Y."/>
            <person name="Ann P.J."/>
            <person name="Tsai J.N."/>
            <person name="Chen C.Y."/>
            <person name="Tzean S.S."/>
            <person name="Ota Y."/>
            <person name="Hattori T."/>
            <person name="Sahashi N."/>
            <person name="Liou R.F."/>
            <person name="Kikuchi T."/>
            <person name="Tsai I.J."/>
        </authorList>
    </citation>
    <scope>NUCLEOTIDE SEQUENCE [LARGE SCALE GENOMIC DNA]</scope>
    <source>
        <strain evidence="4 5">FFPRI411160</strain>
    </source>
</reference>
<feature type="compositionally biased region" description="Basic and acidic residues" evidence="2">
    <location>
        <begin position="58"/>
        <end position="67"/>
    </location>
</feature>
<keyword evidence="5" id="KW-1185">Reference proteome</keyword>
<name>A0A286UCF1_9AGAM</name>
<protein>
    <submittedName>
        <fullName evidence="4">Complexed with cdc5 cwf19</fullName>
    </submittedName>
</protein>
<feature type="compositionally biased region" description="Basic and acidic residues" evidence="2">
    <location>
        <begin position="451"/>
        <end position="465"/>
    </location>
</feature>
<dbReference type="EMBL" id="NBII01000007">
    <property type="protein sequence ID" value="PAV17281.1"/>
    <property type="molecule type" value="Genomic_DNA"/>
</dbReference>
<dbReference type="OrthoDB" id="2113965at2759"/>
<feature type="region of interest" description="Disordered" evidence="2">
    <location>
        <begin position="396"/>
        <end position="491"/>
    </location>
</feature>
<evidence type="ECO:0000256" key="1">
    <source>
        <dbReference type="ARBA" id="ARBA00006795"/>
    </source>
</evidence>
<comment type="similarity">
    <text evidence="1">Belongs to the CWF19 family.</text>
</comment>
<dbReference type="GO" id="GO:0000398">
    <property type="term" value="P:mRNA splicing, via spliceosome"/>
    <property type="evidence" value="ECO:0007669"/>
    <property type="project" value="TreeGrafter"/>
</dbReference>